<accession>A0ABP1QC24</accession>
<keyword evidence="3" id="KW-1185">Reference proteome</keyword>
<gene>
    <name evidence="2" type="ORF">ODALV1_LOCUS9717</name>
</gene>
<evidence type="ECO:0000256" key="1">
    <source>
        <dbReference type="SAM" id="Phobius"/>
    </source>
</evidence>
<feature type="transmembrane region" description="Helical" evidence="1">
    <location>
        <begin position="189"/>
        <end position="208"/>
    </location>
</feature>
<comment type="caution">
    <text evidence="2">The sequence shown here is derived from an EMBL/GenBank/DDBJ whole genome shotgun (WGS) entry which is preliminary data.</text>
</comment>
<feature type="transmembrane region" description="Helical" evidence="1">
    <location>
        <begin position="81"/>
        <end position="102"/>
    </location>
</feature>
<dbReference type="Proteomes" id="UP001642540">
    <property type="component" value="Unassembled WGS sequence"/>
</dbReference>
<keyword evidence="1" id="KW-0472">Membrane</keyword>
<feature type="transmembrane region" description="Helical" evidence="1">
    <location>
        <begin position="297"/>
        <end position="317"/>
    </location>
</feature>
<reference evidence="2 3" key="1">
    <citation type="submission" date="2024-08" db="EMBL/GenBank/DDBJ databases">
        <authorList>
            <person name="Cucini C."/>
            <person name="Frati F."/>
        </authorList>
    </citation>
    <scope>NUCLEOTIDE SEQUENCE [LARGE SCALE GENOMIC DNA]</scope>
</reference>
<evidence type="ECO:0000313" key="3">
    <source>
        <dbReference type="Proteomes" id="UP001642540"/>
    </source>
</evidence>
<protein>
    <recommendedName>
        <fullName evidence="4">Odorant receptor</fullName>
    </recommendedName>
</protein>
<evidence type="ECO:0000313" key="2">
    <source>
        <dbReference type="EMBL" id="CAL8097713.1"/>
    </source>
</evidence>
<feature type="transmembrane region" description="Helical" evidence="1">
    <location>
        <begin position="264"/>
        <end position="285"/>
    </location>
</feature>
<sequence>MLNDSQRFAFGIYNFFTFCMPPLPITWDENYDGIHLRVPGYKSIPYAISSAFVLFVDFWMIYSMCWHGFIKPHPDYGLVDVSILLIMITATTAGYYIAAIAFRNVNDNVTGFNELIYLNQNIVSGFSQVRYKDFIEKQSKKENKFGHFLCTLVAALNIFPFVVTPITILSNYDFVNIDDVLTDPMYRPISEIVIGLVVPPVIVLLFFLEICRNASFLTALVVISAGNFLTITDSLLYFCEKMEHNTFYSYYIQASLIYRKMESLISSVFYVGMATTFWIVVAGAWLSVKGKDKMPPIIHSGIVVVIGILVLVCVIVLPKMANACDNQITLVIRFEQHVVKSFDGSKKTRQNLIQVKRAKTIIPVRIRYGSFYKIGKAFIVQYFEVMLLRSLDSILILN</sequence>
<keyword evidence="1" id="KW-1133">Transmembrane helix</keyword>
<proteinExistence type="predicted"/>
<organism evidence="2 3">
    <name type="scientific">Orchesella dallaii</name>
    <dbReference type="NCBI Taxonomy" id="48710"/>
    <lineage>
        <taxon>Eukaryota</taxon>
        <taxon>Metazoa</taxon>
        <taxon>Ecdysozoa</taxon>
        <taxon>Arthropoda</taxon>
        <taxon>Hexapoda</taxon>
        <taxon>Collembola</taxon>
        <taxon>Entomobryomorpha</taxon>
        <taxon>Entomobryoidea</taxon>
        <taxon>Orchesellidae</taxon>
        <taxon>Orchesellinae</taxon>
        <taxon>Orchesella</taxon>
    </lineage>
</organism>
<name>A0ABP1QC24_9HEXA</name>
<feature type="transmembrane region" description="Helical" evidence="1">
    <location>
        <begin position="46"/>
        <end position="69"/>
    </location>
</feature>
<dbReference type="EMBL" id="CAXLJM020000030">
    <property type="protein sequence ID" value="CAL8097713.1"/>
    <property type="molecule type" value="Genomic_DNA"/>
</dbReference>
<feature type="transmembrane region" description="Helical" evidence="1">
    <location>
        <begin position="145"/>
        <end position="169"/>
    </location>
</feature>
<evidence type="ECO:0008006" key="4">
    <source>
        <dbReference type="Google" id="ProtNLM"/>
    </source>
</evidence>
<keyword evidence="1" id="KW-0812">Transmembrane</keyword>